<evidence type="ECO:0000313" key="1">
    <source>
        <dbReference type="EMBL" id="CAJ2672022.1"/>
    </source>
</evidence>
<accession>A0ACB0LR15</accession>
<dbReference type="Proteomes" id="UP001177021">
    <property type="component" value="Unassembled WGS sequence"/>
</dbReference>
<name>A0ACB0LR15_TRIPR</name>
<reference evidence="1" key="1">
    <citation type="submission" date="2023-10" db="EMBL/GenBank/DDBJ databases">
        <authorList>
            <person name="Rodriguez Cubillos JULIANA M."/>
            <person name="De Vega J."/>
        </authorList>
    </citation>
    <scope>NUCLEOTIDE SEQUENCE</scope>
</reference>
<organism evidence="1 2">
    <name type="scientific">Trifolium pratense</name>
    <name type="common">Red clover</name>
    <dbReference type="NCBI Taxonomy" id="57577"/>
    <lineage>
        <taxon>Eukaryota</taxon>
        <taxon>Viridiplantae</taxon>
        <taxon>Streptophyta</taxon>
        <taxon>Embryophyta</taxon>
        <taxon>Tracheophyta</taxon>
        <taxon>Spermatophyta</taxon>
        <taxon>Magnoliopsida</taxon>
        <taxon>eudicotyledons</taxon>
        <taxon>Gunneridae</taxon>
        <taxon>Pentapetalae</taxon>
        <taxon>rosids</taxon>
        <taxon>fabids</taxon>
        <taxon>Fabales</taxon>
        <taxon>Fabaceae</taxon>
        <taxon>Papilionoideae</taxon>
        <taxon>50 kb inversion clade</taxon>
        <taxon>NPAAA clade</taxon>
        <taxon>Hologalegina</taxon>
        <taxon>IRL clade</taxon>
        <taxon>Trifolieae</taxon>
        <taxon>Trifolium</taxon>
    </lineage>
</organism>
<sequence>MDFDRFSILQRFPVLVFEIGVRFARKMRSKFGRNLKNVIVVLLFQKKKKGYFYDANYIHAPVALLFQKKKMGIFVQLKRCTLLT</sequence>
<proteinExistence type="predicted"/>
<evidence type="ECO:0000313" key="2">
    <source>
        <dbReference type="Proteomes" id="UP001177021"/>
    </source>
</evidence>
<keyword evidence="2" id="KW-1185">Reference proteome</keyword>
<comment type="caution">
    <text evidence="1">The sequence shown here is derived from an EMBL/GenBank/DDBJ whole genome shotgun (WGS) entry which is preliminary data.</text>
</comment>
<gene>
    <name evidence="1" type="ORF">MILVUS5_LOCUS35734</name>
</gene>
<protein>
    <submittedName>
        <fullName evidence="1">Uncharacterized protein</fullName>
    </submittedName>
</protein>
<dbReference type="EMBL" id="CASHSV030000615">
    <property type="protein sequence ID" value="CAJ2672022.1"/>
    <property type="molecule type" value="Genomic_DNA"/>
</dbReference>